<gene>
    <name evidence="1" type="ORF">CRG98_035805</name>
</gene>
<proteinExistence type="predicted"/>
<keyword evidence="2" id="KW-1185">Reference proteome</keyword>
<dbReference type="EMBL" id="PGOL01002976">
    <property type="protein sequence ID" value="PKI43794.1"/>
    <property type="molecule type" value="Genomic_DNA"/>
</dbReference>
<protein>
    <submittedName>
        <fullName evidence="1">Uncharacterized protein</fullName>
    </submittedName>
</protein>
<comment type="caution">
    <text evidence="1">The sequence shown here is derived from an EMBL/GenBank/DDBJ whole genome shotgun (WGS) entry which is preliminary data.</text>
</comment>
<dbReference type="AlphaFoldDB" id="A0A2I0IIJ3"/>
<sequence length="116" mass="12340">MVLCSRYGTRFLKSAKGDGRVAGHRGILDSPGKLVSREPDWKSRLRILGGAPAQAANLQSVLKGSLEDPEVFFIVMLRGCLVNPEDPTINSNPRFVGPSSVRVLGVVAGSPVDVPS</sequence>
<reference evidence="1 2" key="1">
    <citation type="submission" date="2017-11" db="EMBL/GenBank/DDBJ databases">
        <title>De-novo sequencing of pomegranate (Punica granatum L.) genome.</title>
        <authorList>
            <person name="Akparov Z."/>
            <person name="Amiraslanov A."/>
            <person name="Hajiyeva S."/>
            <person name="Abbasov M."/>
            <person name="Kaur K."/>
            <person name="Hamwieh A."/>
            <person name="Solovyev V."/>
            <person name="Salamov A."/>
            <person name="Braich B."/>
            <person name="Kosarev P."/>
            <person name="Mahmoud A."/>
            <person name="Hajiyev E."/>
            <person name="Babayeva S."/>
            <person name="Izzatullayeva V."/>
            <person name="Mammadov A."/>
            <person name="Mammadov A."/>
            <person name="Sharifova S."/>
            <person name="Ojaghi J."/>
            <person name="Eynullazada K."/>
            <person name="Bayramov B."/>
            <person name="Abdulazimova A."/>
            <person name="Shahmuradov I."/>
        </authorList>
    </citation>
    <scope>NUCLEOTIDE SEQUENCE [LARGE SCALE GENOMIC DNA]</scope>
    <source>
        <strain evidence="2">cv. AG2017</strain>
        <tissue evidence="1">Leaf</tissue>
    </source>
</reference>
<name>A0A2I0IIJ3_PUNGR</name>
<evidence type="ECO:0000313" key="2">
    <source>
        <dbReference type="Proteomes" id="UP000233551"/>
    </source>
</evidence>
<organism evidence="1 2">
    <name type="scientific">Punica granatum</name>
    <name type="common">Pomegranate</name>
    <dbReference type="NCBI Taxonomy" id="22663"/>
    <lineage>
        <taxon>Eukaryota</taxon>
        <taxon>Viridiplantae</taxon>
        <taxon>Streptophyta</taxon>
        <taxon>Embryophyta</taxon>
        <taxon>Tracheophyta</taxon>
        <taxon>Spermatophyta</taxon>
        <taxon>Magnoliopsida</taxon>
        <taxon>eudicotyledons</taxon>
        <taxon>Gunneridae</taxon>
        <taxon>Pentapetalae</taxon>
        <taxon>rosids</taxon>
        <taxon>malvids</taxon>
        <taxon>Myrtales</taxon>
        <taxon>Lythraceae</taxon>
        <taxon>Punica</taxon>
    </lineage>
</organism>
<dbReference type="Proteomes" id="UP000233551">
    <property type="component" value="Unassembled WGS sequence"/>
</dbReference>
<evidence type="ECO:0000313" key="1">
    <source>
        <dbReference type="EMBL" id="PKI43794.1"/>
    </source>
</evidence>
<accession>A0A2I0IIJ3</accession>